<feature type="chain" id="PRO_5016181739" evidence="1">
    <location>
        <begin position="25"/>
        <end position="116"/>
    </location>
</feature>
<gene>
    <name evidence="2" type="ORF">DI555_17020</name>
</gene>
<keyword evidence="1" id="KW-0732">Signal</keyword>
<dbReference type="NCBIfam" id="TIGR04433">
    <property type="entry name" value="UrcA_uranyl"/>
    <property type="match status" value="1"/>
</dbReference>
<accession>A0A2W5QF37</accession>
<dbReference type="Proteomes" id="UP000249082">
    <property type="component" value="Unassembled WGS sequence"/>
</dbReference>
<evidence type="ECO:0000313" key="3">
    <source>
        <dbReference type="Proteomes" id="UP000249082"/>
    </source>
</evidence>
<comment type="caution">
    <text evidence="2">The sequence shown here is derived from an EMBL/GenBank/DDBJ whole genome shotgun (WGS) entry which is preliminary data.</text>
</comment>
<feature type="signal peptide" evidence="1">
    <location>
        <begin position="1"/>
        <end position="24"/>
    </location>
</feature>
<dbReference type="EMBL" id="QFPX01000016">
    <property type="protein sequence ID" value="PZQ53353.1"/>
    <property type="molecule type" value="Genomic_DNA"/>
</dbReference>
<sequence length="116" mass="12040">MKTGILALASLAFATTLSTGTATAAPAGSNPFARDQAVLDLKGLDLATAEGQQRLAIRMDSAARSVCGENMASVHLAAERKAQDCRTAVLADIRDRIENRRADASTAAATKLALAR</sequence>
<dbReference type="InterPro" id="IPR030972">
    <property type="entry name" value="UrcA_uranyl"/>
</dbReference>
<name>A0A2W5QF37_9SPHN</name>
<reference evidence="2 3" key="1">
    <citation type="submission" date="2017-08" db="EMBL/GenBank/DDBJ databases">
        <title>Infants hospitalized years apart are colonized by the same room-sourced microbial strains.</title>
        <authorList>
            <person name="Brooks B."/>
            <person name="Olm M.R."/>
            <person name="Firek B.A."/>
            <person name="Baker R."/>
            <person name="Thomas B.C."/>
            <person name="Morowitz M.J."/>
            <person name="Banfield J.F."/>
        </authorList>
    </citation>
    <scope>NUCLEOTIDE SEQUENCE [LARGE SCALE GENOMIC DNA]</scope>
    <source>
        <strain evidence="2">S2_005_002_R2_33</strain>
    </source>
</reference>
<proteinExistence type="predicted"/>
<dbReference type="AlphaFoldDB" id="A0A2W5QF37"/>
<evidence type="ECO:0000256" key="1">
    <source>
        <dbReference type="SAM" id="SignalP"/>
    </source>
</evidence>
<evidence type="ECO:0000313" key="2">
    <source>
        <dbReference type="EMBL" id="PZQ53353.1"/>
    </source>
</evidence>
<organism evidence="2 3">
    <name type="scientific">Novosphingobium pentaromativorans</name>
    <dbReference type="NCBI Taxonomy" id="205844"/>
    <lineage>
        <taxon>Bacteria</taxon>
        <taxon>Pseudomonadati</taxon>
        <taxon>Pseudomonadota</taxon>
        <taxon>Alphaproteobacteria</taxon>
        <taxon>Sphingomonadales</taxon>
        <taxon>Sphingomonadaceae</taxon>
        <taxon>Novosphingobium</taxon>
    </lineage>
</organism>
<protein>
    <submittedName>
        <fullName evidence="2">UrcA family protein</fullName>
    </submittedName>
</protein>